<keyword evidence="4" id="KW-1185">Reference proteome</keyword>
<proteinExistence type="predicted"/>
<name>A0A7J8FIC9_ROUAE</name>
<reference evidence="3 4" key="1">
    <citation type="journal article" date="2020" name="Nature">
        <title>Six reference-quality genomes reveal evolution of bat adaptations.</title>
        <authorList>
            <person name="Jebb D."/>
            <person name="Huang Z."/>
            <person name="Pippel M."/>
            <person name="Hughes G.M."/>
            <person name="Lavrichenko K."/>
            <person name="Devanna P."/>
            <person name="Winkler S."/>
            <person name="Jermiin L.S."/>
            <person name="Skirmuntt E.C."/>
            <person name="Katzourakis A."/>
            <person name="Burkitt-Gray L."/>
            <person name="Ray D.A."/>
            <person name="Sullivan K.A.M."/>
            <person name="Roscito J.G."/>
            <person name="Kirilenko B.M."/>
            <person name="Davalos L.M."/>
            <person name="Corthals A.P."/>
            <person name="Power M.L."/>
            <person name="Jones G."/>
            <person name="Ransome R.D."/>
            <person name="Dechmann D.K.N."/>
            <person name="Locatelli A.G."/>
            <person name="Puechmaille S.J."/>
            <person name="Fedrigo O."/>
            <person name="Jarvis E.D."/>
            <person name="Hiller M."/>
            <person name="Vernes S.C."/>
            <person name="Myers E.W."/>
            <person name="Teeling E.C."/>
        </authorList>
    </citation>
    <scope>NUCLEOTIDE SEQUENCE [LARGE SCALE GENOMIC DNA]</scope>
    <source>
        <strain evidence="3">MRouAeg1</strain>
        <tissue evidence="3">Muscle</tissue>
    </source>
</reference>
<sequence>MHSCTLLVLHSIQAGQLCMWVPRSWASSTLSSRNAVPSVHTAIFALFSGQGSPLGGNCSVVLVLHSLSSGAACVQSSGCLKQHPAVLTESVSGWRGSLYAFYSTLLFLLSLVPGGVGWGHATVLCR</sequence>
<feature type="signal peptide" evidence="2">
    <location>
        <begin position="1"/>
        <end position="26"/>
    </location>
</feature>
<gene>
    <name evidence="3" type="ORF">HJG63_011936</name>
</gene>
<comment type="caution">
    <text evidence="3">The sequence shown here is derived from an EMBL/GenBank/DDBJ whole genome shotgun (WGS) entry which is preliminary data.</text>
</comment>
<organism evidence="3 4">
    <name type="scientific">Rousettus aegyptiacus</name>
    <name type="common">Egyptian fruit bat</name>
    <name type="synonym">Pteropus aegyptiacus</name>
    <dbReference type="NCBI Taxonomy" id="9407"/>
    <lineage>
        <taxon>Eukaryota</taxon>
        <taxon>Metazoa</taxon>
        <taxon>Chordata</taxon>
        <taxon>Craniata</taxon>
        <taxon>Vertebrata</taxon>
        <taxon>Euteleostomi</taxon>
        <taxon>Mammalia</taxon>
        <taxon>Eutheria</taxon>
        <taxon>Laurasiatheria</taxon>
        <taxon>Chiroptera</taxon>
        <taxon>Yinpterochiroptera</taxon>
        <taxon>Pteropodoidea</taxon>
        <taxon>Pteropodidae</taxon>
        <taxon>Rousettinae</taxon>
        <taxon>Rousettus</taxon>
    </lineage>
</organism>
<dbReference type="AlphaFoldDB" id="A0A7J8FIC9"/>
<evidence type="ECO:0000256" key="1">
    <source>
        <dbReference type="SAM" id="Phobius"/>
    </source>
</evidence>
<evidence type="ECO:0008006" key="5">
    <source>
        <dbReference type="Google" id="ProtNLM"/>
    </source>
</evidence>
<dbReference type="EMBL" id="JACASE010000007">
    <property type="protein sequence ID" value="KAF6447487.1"/>
    <property type="molecule type" value="Genomic_DNA"/>
</dbReference>
<keyword evidence="1" id="KW-1133">Transmembrane helix</keyword>
<feature type="transmembrane region" description="Helical" evidence="1">
    <location>
        <begin position="99"/>
        <end position="121"/>
    </location>
</feature>
<protein>
    <recommendedName>
        <fullName evidence="5">Secreted protein</fullName>
    </recommendedName>
</protein>
<keyword evidence="2" id="KW-0732">Signal</keyword>
<dbReference type="Proteomes" id="UP000593571">
    <property type="component" value="Unassembled WGS sequence"/>
</dbReference>
<keyword evidence="1" id="KW-0472">Membrane</keyword>
<feature type="chain" id="PRO_5029838389" description="Secreted protein" evidence="2">
    <location>
        <begin position="27"/>
        <end position="126"/>
    </location>
</feature>
<keyword evidence="1" id="KW-0812">Transmembrane</keyword>
<accession>A0A7J8FIC9</accession>
<evidence type="ECO:0000313" key="4">
    <source>
        <dbReference type="Proteomes" id="UP000593571"/>
    </source>
</evidence>
<evidence type="ECO:0000313" key="3">
    <source>
        <dbReference type="EMBL" id="KAF6447487.1"/>
    </source>
</evidence>
<evidence type="ECO:0000256" key="2">
    <source>
        <dbReference type="SAM" id="SignalP"/>
    </source>
</evidence>